<evidence type="ECO:0000313" key="3">
    <source>
        <dbReference type="Proteomes" id="UP000070700"/>
    </source>
</evidence>
<protein>
    <submittedName>
        <fullName evidence="2">Uncharacterized protein</fullName>
    </submittedName>
</protein>
<dbReference type="CDD" id="cd22893">
    <property type="entry name" value="PlcA-like"/>
    <property type="match status" value="1"/>
</dbReference>
<accession>A0A132B9T6</accession>
<reference evidence="2 3" key="1">
    <citation type="submission" date="2015-10" db="EMBL/GenBank/DDBJ databases">
        <title>Full genome of DAOMC 229536 Phialocephala scopiformis, a fungal endophyte of spruce producing the potent anti-insectan compound rugulosin.</title>
        <authorList>
            <consortium name="DOE Joint Genome Institute"/>
            <person name="Walker A.K."/>
            <person name="Frasz S.L."/>
            <person name="Seifert K.A."/>
            <person name="Miller J.D."/>
            <person name="Mondo S.J."/>
            <person name="Labutti K."/>
            <person name="Lipzen A."/>
            <person name="Dockter R."/>
            <person name="Kennedy M."/>
            <person name="Grigoriev I.V."/>
            <person name="Spatafora J.W."/>
        </authorList>
    </citation>
    <scope>NUCLEOTIDE SEQUENCE [LARGE SCALE GENOMIC DNA]</scope>
    <source>
        <strain evidence="2 3">CBS 120377</strain>
    </source>
</reference>
<dbReference type="OrthoDB" id="5344235at2759"/>
<dbReference type="GeneID" id="28832904"/>
<organism evidence="2 3">
    <name type="scientific">Mollisia scopiformis</name>
    <name type="common">Conifer needle endophyte fungus</name>
    <name type="synonym">Phialocephala scopiformis</name>
    <dbReference type="NCBI Taxonomy" id="149040"/>
    <lineage>
        <taxon>Eukaryota</taxon>
        <taxon>Fungi</taxon>
        <taxon>Dikarya</taxon>
        <taxon>Ascomycota</taxon>
        <taxon>Pezizomycotina</taxon>
        <taxon>Leotiomycetes</taxon>
        <taxon>Helotiales</taxon>
        <taxon>Mollisiaceae</taxon>
        <taxon>Mollisia</taxon>
    </lineage>
</organism>
<dbReference type="AlphaFoldDB" id="A0A132B9T6"/>
<dbReference type="InterPro" id="IPR049756">
    <property type="entry name" value="PlcA-like_dom"/>
</dbReference>
<dbReference type="Proteomes" id="UP000070700">
    <property type="component" value="Unassembled WGS sequence"/>
</dbReference>
<gene>
    <name evidence="2" type="ORF">LY89DRAFT_788535</name>
</gene>
<dbReference type="RefSeq" id="XP_018063496.1">
    <property type="nucleotide sequence ID" value="XM_018223178.1"/>
</dbReference>
<dbReference type="KEGG" id="psco:LY89DRAFT_788535"/>
<feature type="compositionally biased region" description="Polar residues" evidence="1">
    <location>
        <begin position="11"/>
        <end position="21"/>
    </location>
</feature>
<evidence type="ECO:0000313" key="2">
    <source>
        <dbReference type="EMBL" id="KUJ09141.1"/>
    </source>
</evidence>
<dbReference type="InParanoid" id="A0A132B9T6"/>
<dbReference type="EMBL" id="KQ947433">
    <property type="protein sequence ID" value="KUJ09141.1"/>
    <property type="molecule type" value="Genomic_DNA"/>
</dbReference>
<feature type="region of interest" description="Disordered" evidence="1">
    <location>
        <begin position="1"/>
        <end position="21"/>
    </location>
</feature>
<name>A0A132B9T6_MOLSC</name>
<evidence type="ECO:0000256" key="1">
    <source>
        <dbReference type="SAM" id="MobiDB-lite"/>
    </source>
</evidence>
<keyword evidence="3" id="KW-1185">Reference proteome</keyword>
<proteinExistence type="predicted"/>
<sequence>MDSPQLEHPPNSETLGGNDITQPTFRRGISLAAVPGTTKGNLGFEYAEHSYLRDTTSLTLANGSIVTALHHPFTLTNGLRVSYGQINGLAGNFYGTFNPIGNGKSAEEQRDRFIAAFKTLDGPKDRQPKEARDILKNLDAEVAAINNALATYTSRPVRFPGYLLLARINWDHFGSDARIAYNAGHQEAINVALGGNLELAYSINAFADHYLEDSFSAGHLRTPRRFLHSFGGSDDLCSKYMHDEDNAIGLSVKNPAGEAWIAYGDKRGMDRQNNDNKKHYVKALQVSANEIYSAWKNKTKLSPPMYGAWAHAPTLESARAPQILAPLFRDSERRKNMERHRDFSYESFGYFSAFTMGPQLALSRWWSYPLTLDGPPGILNGSHVATTAIGPGICNVYYQTAQGHILEDHFDETWKFVDGSSFKPKLWSPLAAI</sequence>